<dbReference type="Proteomes" id="UP000297245">
    <property type="component" value="Unassembled WGS sequence"/>
</dbReference>
<evidence type="ECO:0000313" key="2">
    <source>
        <dbReference type="EMBL" id="THU76419.1"/>
    </source>
</evidence>
<name>A0A4S8KLM9_DENBC</name>
<dbReference type="OrthoDB" id="4230923at2759"/>
<sequence length="423" mass="47627">MSQNRLSAPSNSPQPQTSRPTLRSQATVDLPKKKTNEAEAFLVKHKYLTSGGSASSNRSILYNIIETITDTERKDYTAHFQVYNEAIKHAITLLKAADDENTNQEISKTVNNALTNLGLTTQIEERLDNIQEEITSKFKELAHQLETKTTVNSTNRPLTYAEATSTQMPTPELSPELNRQRLRSHVQVKNRQLLFRVNPDKSPNPNKSDDPLTKYNDIDILNLFNEILRKIEAPTDLEFVIVSRYKNTNNLLTEMNSPAAAKWPRNIINSTQFETTANGAIDLIQREYGLAINFVPVYFKPKDENDLREIESINELPVCSISKARWANGTDDGKKKPNQLSATLLLKVNDPDVANDMIVKELRVKGKRCPATKQIQEPLTCFHCQGIHHTTHTCPQIEGAPTCGNCGGEHRTKGCPNPDKKHY</sequence>
<feature type="region of interest" description="Disordered" evidence="1">
    <location>
        <begin position="1"/>
        <end position="31"/>
    </location>
</feature>
<organism evidence="2 3">
    <name type="scientific">Dendrothele bispora (strain CBS 962.96)</name>
    <dbReference type="NCBI Taxonomy" id="1314807"/>
    <lineage>
        <taxon>Eukaryota</taxon>
        <taxon>Fungi</taxon>
        <taxon>Dikarya</taxon>
        <taxon>Basidiomycota</taxon>
        <taxon>Agaricomycotina</taxon>
        <taxon>Agaricomycetes</taxon>
        <taxon>Agaricomycetidae</taxon>
        <taxon>Agaricales</taxon>
        <taxon>Agaricales incertae sedis</taxon>
        <taxon>Dendrothele</taxon>
    </lineage>
</organism>
<accession>A0A4S8KLM9</accession>
<dbReference type="EMBL" id="ML180933">
    <property type="protein sequence ID" value="THU76419.1"/>
    <property type="molecule type" value="Genomic_DNA"/>
</dbReference>
<evidence type="ECO:0008006" key="4">
    <source>
        <dbReference type="Google" id="ProtNLM"/>
    </source>
</evidence>
<protein>
    <recommendedName>
        <fullName evidence="4">CCHC-type domain-containing protein</fullName>
    </recommendedName>
</protein>
<proteinExistence type="predicted"/>
<gene>
    <name evidence="2" type="ORF">K435DRAFT_813425</name>
</gene>
<reference evidence="2 3" key="1">
    <citation type="journal article" date="2019" name="Nat. Ecol. Evol.">
        <title>Megaphylogeny resolves global patterns of mushroom evolution.</title>
        <authorList>
            <person name="Varga T."/>
            <person name="Krizsan K."/>
            <person name="Foldi C."/>
            <person name="Dima B."/>
            <person name="Sanchez-Garcia M."/>
            <person name="Sanchez-Ramirez S."/>
            <person name="Szollosi G.J."/>
            <person name="Szarkandi J.G."/>
            <person name="Papp V."/>
            <person name="Albert L."/>
            <person name="Andreopoulos W."/>
            <person name="Angelini C."/>
            <person name="Antonin V."/>
            <person name="Barry K.W."/>
            <person name="Bougher N.L."/>
            <person name="Buchanan P."/>
            <person name="Buyck B."/>
            <person name="Bense V."/>
            <person name="Catcheside P."/>
            <person name="Chovatia M."/>
            <person name="Cooper J."/>
            <person name="Damon W."/>
            <person name="Desjardin D."/>
            <person name="Finy P."/>
            <person name="Geml J."/>
            <person name="Haridas S."/>
            <person name="Hughes K."/>
            <person name="Justo A."/>
            <person name="Karasinski D."/>
            <person name="Kautmanova I."/>
            <person name="Kiss B."/>
            <person name="Kocsube S."/>
            <person name="Kotiranta H."/>
            <person name="LaButti K.M."/>
            <person name="Lechner B.E."/>
            <person name="Liimatainen K."/>
            <person name="Lipzen A."/>
            <person name="Lukacs Z."/>
            <person name="Mihaltcheva S."/>
            <person name="Morgado L.N."/>
            <person name="Niskanen T."/>
            <person name="Noordeloos M.E."/>
            <person name="Ohm R.A."/>
            <person name="Ortiz-Santana B."/>
            <person name="Ovrebo C."/>
            <person name="Racz N."/>
            <person name="Riley R."/>
            <person name="Savchenko A."/>
            <person name="Shiryaev A."/>
            <person name="Soop K."/>
            <person name="Spirin V."/>
            <person name="Szebenyi C."/>
            <person name="Tomsovsky M."/>
            <person name="Tulloss R.E."/>
            <person name="Uehling J."/>
            <person name="Grigoriev I.V."/>
            <person name="Vagvolgyi C."/>
            <person name="Papp T."/>
            <person name="Martin F.M."/>
            <person name="Miettinen O."/>
            <person name="Hibbett D.S."/>
            <person name="Nagy L.G."/>
        </authorList>
    </citation>
    <scope>NUCLEOTIDE SEQUENCE [LARGE SCALE GENOMIC DNA]</scope>
    <source>
        <strain evidence="2 3">CBS 962.96</strain>
    </source>
</reference>
<dbReference type="AlphaFoldDB" id="A0A4S8KLM9"/>
<feature type="compositionally biased region" description="Polar residues" evidence="1">
    <location>
        <begin position="1"/>
        <end position="27"/>
    </location>
</feature>
<evidence type="ECO:0000313" key="3">
    <source>
        <dbReference type="Proteomes" id="UP000297245"/>
    </source>
</evidence>
<keyword evidence="3" id="KW-1185">Reference proteome</keyword>
<evidence type="ECO:0000256" key="1">
    <source>
        <dbReference type="SAM" id="MobiDB-lite"/>
    </source>
</evidence>